<feature type="domain" description="Methyltransferase small" evidence="6">
    <location>
        <begin position="97"/>
        <end position="206"/>
    </location>
</feature>
<feature type="binding site" evidence="5">
    <location>
        <begin position="181"/>
        <end position="184"/>
    </location>
    <ligand>
        <name>substrate</name>
    </ligand>
</feature>
<dbReference type="InterPro" id="IPR004556">
    <property type="entry name" value="HemK-like"/>
</dbReference>
<comment type="function">
    <text evidence="5">Methylates the class 1 translation termination release factors RF1/PrfA and RF2/PrfB on the glutamine residue of the universally conserved GGQ motif.</text>
</comment>
<evidence type="ECO:0000256" key="5">
    <source>
        <dbReference type="HAMAP-Rule" id="MF_02126"/>
    </source>
</evidence>
<dbReference type="EC" id="2.1.1.297" evidence="5"/>
<dbReference type="SUPFAM" id="SSF53335">
    <property type="entry name" value="S-adenosyl-L-methionine-dependent methyltransferases"/>
    <property type="match status" value="1"/>
</dbReference>
<feature type="binding site" evidence="5">
    <location>
        <position position="167"/>
    </location>
    <ligand>
        <name>S-adenosyl-L-methionine</name>
        <dbReference type="ChEBI" id="CHEBI:59789"/>
    </ligand>
</feature>
<dbReference type="Pfam" id="PF17827">
    <property type="entry name" value="PrmC_N"/>
    <property type="match status" value="1"/>
</dbReference>
<dbReference type="RefSeq" id="WP_132545118.1">
    <property type="nucleotide sequence ID" value="NZ_SLWW01000009.1"/>
</dbReference>
<evidence type="ECO:0000259" key="6">
    <source>
        <dbReference type="Pfam" id="PF05175"/>
    </source>
</evidence>
<evidence type="ECO:0000256" key="1">
    <source>
        <dbReference type="ARBA" id="ARBA00022603"/>
    </source>
</evidence>
<dbReference type="GO" id="GO:0003676">
    <property type="term" value="F:nucleic acid binding"/>
    <property type="evidence" value="ECO:0007669"/>
    <property type="project" value="InterPro"/>
</dbReference>
<protein>
    <recommendedName>
        <fullName evidence="5">Release factor glutamine methyltransferase</fullName>
        <shortName evidence="5">RF MTase</shortName>
        <ecNumber evidence="5">2.1.1.297</ecNumber>
    </recommendedName>
    <alternativeName>
        <fullName evidence="5">N5-glutamine methyltransferase PrmC</fullName>
    </alternativeName>
    <alternativeName>
        <fullName evidence="5">Protein-(glutamine-N5) MTase PrmC</fullName>
    </alternativeName>
    <alternativeName>
        <fullName evidence="5">Protein-glutamine N-methyltransferase PrmC</fullName>
    </alternativeName>
</protein>
<dbReference type="EMBL" id="SLWW01000009">
    <property type="protein sequence ID" value="TCO70480.1"/>
    <property type="molecule type" value="Genomic_DNA"/>
</dbReference>
<gene>
    <name evidence="5" type="primary">prmC</name>
    <name evidence="8" type="ORF">EV655_10926</name>
</gene>
<dbReference type="Proteomes" id="UP000295142">
    <property type="component" value="Unassembled WGS sequence"/>
</dbReference>
<keyword evidence="3 5" id="KW-0949">S-adenosyl-L-methionine</keyword>
<evidence type="ECO:0000256" key="4">
    <source>
        <dbReference type="ARBA" id="ARBA00048391"/>
    </source>
</evidence>
<evidence type="ECO:0000259" key="7">
    <source>
        <dbReference type="Pfam" id="PF17827"/>
    </source>
</evidence>
<evidence type="ECO:0000313" key="9">
    <source>
        <dbReference type="Proteomes" id="UP000295142"/>
    </source>
</evidence>
<feature type="binding site" evidence="5">
    <location>
        <position position="181"/>
    </location>
    <ligand>
        <name>S-adenosyl-L-methionine</name>
        <dbReference type="ChEBI" id="CHEBI:59789"/>
    </ligand>
</feature>
<keyword evidence="1 5" id="KW-0489">Methyltransferase</keyword>
<dbReference type="InterPro" id="IPR040758">
    <property type="entry name" value="PrmC_N"/>
</dbReference>
<keyword evidence="9" id="KW-1185">Reference proteome</keyword>
<dbReference type="GO" id="GO:0102559">
    <property type="term" value="F:peptide chain release factor N(5)-glutamine methyltransferase activity"/>
    <property type="evidence" value="ECO:0007669"/>
    <property type="project" value="UniProtKB-EC"/>
</dbReference>
<comment type="similarity">
    <text evidence="5">Belongs to the protein N5-glutamine methyltransferase family. PrmC subfamily.</text>
</comment>
<dbReference type="Pfam" id="PF05175">
    <property type="entry name" value="MTS"/>
    <property type="match status" value="1"/>
</dbReference>
<reference evidence="8 9" key="1">
    <citation type="submission" date="2019-03" db="EMBL/GenBank/DDBJ databases">
        <title>Genomic Encyclopedia of Type Strains, Phase IV (KMG-IV): sequencing the most valuable type-strain genomes for metagenomic binning, comparative biology and taxonomic classification.</title>
        <authorList>
            <person name="Goeker M."/>
        </authorList>
    </citation>
    <scope>NUCLEOTIDE SEQUENCE [LARGE SCALE GENOMIC DNA]</scope>
    <source>
        <strain evidence="8 9">DSM 4868</strain>
    </source>
</reference>
<comment type="caution">
    <text evidence="8">The sequence shown here is derived from an EMBL/GenBank/DDBJ whole genome shotgun (WGS) entry which is preliminary data.</text>
</comment>
<dbReference type="InterPro" id="IPR029063">
    <property type="entry name" value="SAM-dependent_MTases_sf"/>
</dbReference>
<dbReference type="AlphaFoldDB" id="A0A4V2SA61"/>
<dbReference type="PANTHER" id="PTHR18895">
    <property type="entry name" value="HEMK METHYLTRANSFERASE"/>
    <property type="match status" value="1"/>
</dbReference>
<dbReference type="InterPro" id="IPR007848">
    <property type="entry name" value="Small_mtfrase_dom"/>
</dbReference>
<sequence>MTGSQALAAAVRRLADAGIPDAPRDARRLLAHALGIDPGRLTLILPDPLPPEAAQRFDAALARRAARAPVSHITGTRAFFGRSFRVTPDVLDPRPETETLIEAALAAPFARVLDLGTGSGCILLTLLAERPGATGIGADISEPALAVARNNARALGIPTADFVCSDWFGDLAGRFDLILSNPPYIAVDEMPGLAPELAHEPRRALTDEADGLSAYRAIARGAPGYLRPGGRLIVEIGPTQSEAVCGILGASGLEIMAVHADLDDRPRAVEARAAAPGN</sequence>
<evidence type="ECO:0000313" key="8">
    <source>
        <dbReference type="EMBL" id="TCO70480.1"/>
    </source>
</evidence>
<dbReference type="Gene3D" id="3.40.50.150">
    <property type="entry name" value="Vaccinia Virus protein VP39"/>
    <property type="match status" value="1"/>
</dbReference>
<dbReference type="Gene3D" id="1.10.8.10">
    <property type="entry name" value="DNA helicase RuvA subunit, C-terminal domain"/>
    <property type="match status" value="1"/>
</dbReference>
<organism evidence="8 9">
    <name type="scientific">Rhodovulum euryhalinum</name>
    <dbReference type="NCBI Taxonomy" id="35805"/>
    <lineage>
        <taxon>Bacteria</taxon>
        <taxon>Pseudomonadati</taxon>
        <taxon>Pseudomonadota</taxon>
        <taxon>Alphaproteobacteria</taxon>
        <taxon>Rhodobacterales</taxon>
        <taxon>Paracoccaceae</taxon>
        <taxon>Rhodovulum</taxon>
    </lineage>
</organism>
<feature type="binding site" evidence="5">
    <location>
        <position position="139"/>
    </location>
    <ligand>
        <name>S-adenosyl-L-methionine</name>
        <dbReference type="ChEBI" id="CHEBI:59789"/>
    </ligand>
</feature>
<dbReference type="InterPro" id="IPR002052">
    <property type="entry name" value="DNA_methylase_N6_adenine_CS"/>
</dbReference>
<dbReference type="NCBIfam" id="TIGR03534">
    <property type="entry name" value="RF_mod_PrmC"/>
    <property type="match status" value="1"/>
</dbReference>
<dbReference type="PROSITE" id="PS00092">
    <property type="entry name" value="N6_MTASE"/>
    <property type="match status" value="1"/>
</dbReference>
<evidence type="ECO:0000256" key="2">
    <source>
        <dbReference type="ARBA" id="ARBA00022679"/>
    </source>
</evidence>
<dbReference type="InterPro" id="IPR050320">
    <property type="entry name" value="N5-glutamine_MTase"/>
</dbReference>
<name>A0A4V2SA61_9RHOB</name>
<keyword evidence="2 5" id="KW-0808">Transferase</keyword>
<dbReference type="HAMAP" id="MF_02126">
    <property type="entry name" value="RF_methyltr_PrmC"/>
    <property type="match status" value="1"/>
</dbReference>
<dbReference type="NCBIfam" id="TIGR00536">
    <property type="entry name" value="hemK_fam"/>
    <property type="match status" value="1"/>
</dbReference>
<accession>A0A4V2SA61</accession>
<evidence type="ECO:0000256" key="3">
    <source>
        <dbReference type="ARBA" id="ARBA00022691"/>
    </source>
</evidence>
<comment type="catalytic activity">
    <reaction evidence="4 5">
        <text>L-glutaminyl-[peptide chain release factor] + S-adenosyl-L-methionine = N(5)-methyl-L-glutaminyl-[peptide chain release factor] + S-adenosyl-L-homocysteine + H(+)</text>
        <dbReference type="Rhea" id="RHEA:42896"/>
        <dbReference type="Rhea" id="RHEA-COMP:10271"/>
        <dbReference type="Rhea" id="RHEA-COMP:10272"/>
        <dbReference type="ChEBI" id="CHEBI:15378"/>
        <dbReference type="ChEBI" id="CHEBI:30011"/>
        <dbReference type="ChEBI" id="CHEBI:57856"/>
        <dbReference type="ChEBI" id="CHEBI:59789"/>
        <dbReference type="ChEBI" id="CHEBI:61891"/>
        <dbReference type="EC" id="2.1.1.297"/>
    </reaction>
</comment>
<dbReference type="InterPro" id="IPR019874">
    <property type="entry name" value="RF_methyltr_PrmC"/>
</dbReference>
<feature type="domain" description="Release factor glutamine methyltransferase N-terminal" evidence="7">
    <location>
        <begin position="5"/>
        <end position="75"/>
    </location>
</feature>
<dbReference type="OrthoDB" id="9800643at2"/>
<dbReference type="GO" id="GO:0032259">
    <property type="term" value="P:methylation"/>
    <property type="evidence" value="ECO:0007669"/>
    <property type="project" value="UniProtKB-KW"/>
</dbReference>
<feature type="binding site" evidence="5">
    <location>
        <begin position="116"/>
        <end position="120"/>
    </location>
    <ligand>
        <name>S-adenosyl-L-methionine</name>
        <dbReference type="ChEBI" id="CHEBI:59789"/>
    </ligand>
</feature>
<dbReference type="PANTHER" id="PTHR18895:SF74">
    <property type="entry name" value="MTRF1L RELEASE FACTOR GLUTAMINE METHYLTRANSFERASE"/>
    <property type="match status" value="1"/>
</dbReference>
<dbReference type="CDD" id="cd02440">
    <property type="entry name" value="AdoMet_MTases"/>
    <property type="match status" value="1"/>
</dbReference>
<proteinExistence type="inferred from homology"/>